<evidence type="ECO:0000256" key="5">
    <source>
        <dbReference type="SAM" id="SignalP"/>
    </source>
</evidence>
<dbReference type="InterPro" id="IPR017687">
    <property type="entry name" value="BamB"/>
</dbReference>
<feature type="chain" id="PRO_5045696749" description="Outer membrane protein assembly factor BamB" evidence="5">
    <location>
        <begin position="35"/>
        <end position="415"/>
    </location>
</feature>
<feature type="signal peptide" evidence="5">
    <location>
        <begin position="1"/>
        <end position="34"/>
    </location>
</feature>
<dbReference type="NCBIfam" id="TIGR03300">
    <property type="entry name" value="assembly_YfgL"/>
    <property type="match status" value="1"/>
</dbReference>
<evidence type="ECO:0000256" key="4">
    <source>
        <dbReference type="HAMAP-Rule" id="MF_00923"/>
    </source>
</evidence>
<keyword evidence="4" id="KW-0449">Lipoprotein</keyword>
<protein>
    <recommendedName>
        <fullName evidence="4">Outer membrane protein assembly factor BamB</fullName>
    </recommendedName>
</protein>
<dbReference type="Gene3D" id="2.130.10.10">
    <property type="entry name" value="YVTN repeat-like/Quinoprotein amine dehydrogenase"/>
    <property type="match status" value="1"/>
</dbReference>
<gene>
    <name evidence="4 7" type="primary">bamB</name>
    <name evidence="7" type="ORF">HCJ96_03050</name>
</gene>
<feature type="domain" description="Pyrrolo-quinoline quinone repeat" evidence="6">
    <location>
        <begin position="54"/>
        <end position="106"/>
    </location>
</feature>
<keyword evidence="2 4" id="KW-0472">Membrane</keyword>
<dbReference type="InterPro" id="IPR011047">
    <property type="entry name" value="Quinoprotein_ADH-like_sf"/>
</dbReference>
<dbReference type="PANTHER" id="PTHR34512">
    <property type="entry name" value="CELL SURFACE PROTEIN"/>
    <property type="match status" value="1"/>
</dbReference>
<evidence type="ECO:0000256" key="2">
    <source>
        <dbReference type="ARBA" id="ARBA00023136"/>
    </source>
</evidence>
<name>A0ABX1QXM6_9ALTE</name>
<comment type="similarity">
    <text evidence="4">Belongs to the BamB family.</text>
</comment>
<accession>A0ABX1QXM6</accession>
<comment type="caution">
    <text evidence="7">The sequence shown here is derived from an EMBL/GenBank/DDBJ whole genome shotgun (WGS) entry which is preliminary data.</text>
</comment>
<comment type="function">
    <text evidence="4">Part of the outer membrane protein assembly complex, which is involved in assembly and insertion of beta-barrel proteins into the outer membrane.</text>
</comment>
<keyword evidence="8" id="KW-1185">Reference proteome</keyword>
<feature type="domain" description="Pyrrolo-quinoline quinone repeat" evidence="6">
    <location>
        <begin position="120"/>
        <end position="337"/>
    </location>
</feature>
<dbReference type="SUPFAM" id="SSF50998">
    <property type="entry name" value="Quinoprotein alcohol dehydrogenase-like"/>
    <property type="match status" value="1"/>
</dbReference>
<sequence>MFLTAKRKKNISAVGVLSLALLLSGCSTISDWFADDEELEIRKLAPIDAAFTPTLVWEQQIGDGVEGYFSRLRPAYDNNKVYVAERRGEVAALDPQSGKVIWEKNFAKFKDEGMMDSISRLWSSGESAKIAGLAAAENLLFIGTEDGVILALNQQDGEVVWQATVAGEILAAPAIGEGVLLVNTGAGVLFGLNAETGEQLWRSESDVPPLTLRGISTPTSGNGGAIVGTPTGKLQVHILDSGVVAWETAITTPAGATELERIVDIDSAPLLYGGIVYSIAYNGTLAAVELRSGRVIWKREYASYRNLTLSDNQIFVVDNNSHIYALDRRNGVELWSQSGLKRRSLTEAEPVGDHIVVGDKWGFLHWLDQESGKIVARFSLGDDDEDESVYVSPLKVEDNIIAITREGKVAAIASR</sequence>
<proteinExistence type="inferred from homology"/>
<dbReference type="EMBL" id="JAATNW010000002">
    <property type="protein sequence ID" value="NMH58995.1"/>
    <property type="molecule type" value="Genomic_DNA"/>
</dbReference>
<dbReference type="PROSITE" id="PS51257">
    <property type="entry name" value="PROKAR_LIPOPROTEIN"/>
    <property type="match status" value="1"/>
</dbReference>
<reference evidence="7 8" key="1">
    <citation type="submission" date="2020-03" db="EMBL/GenBank/DDBJ databases">
        <title>Alteromonas ponticola sp. nov., isolated from seawater.</title>
        <authorList>
            <person name="Yoon J.-H."/>
            <person name="Kim Y.-O."/>
        </authorList>
    </citation>
    <scope>NUCLEOTIDE SEQUENCE [LARGE SCALE GENOMIC DNA]</scope>
    <source>
        <strain evidence="7 8">MYP5</strain>
    </source>
</reference>
<dbReference type="InterPro" id="IPR015943">
    <property type="entry name" value="WD40/YVTN_repeat-like_dom_sf"/>
</dbReference>
<evidence type="ECO:0000256" key="3">
    <source>
        <dbReference type="ARBA" id="ARBA00023237"/>
    </source>
</evidence>
<dbReference type="InterPro" id="IPR002372">
    <property type="entry name" value="PQQ_rpt_dom"/>
</dbReference>
<keyword evidence="3 4" id="KW-0998">Cell outer membrane</keyword>
<dbReference type="SMART" id="SM00564">
    <property type="entry name" value="PQQ"/>
    <property type="match status" value="6"/>
</dbReference>
<keyword evidence="4" id="KW-0564">Palmitate</keyword>
<dbReference type="NCBIfam" id="NF008351">
    <property type="entry name" value="PRK11138.1"/>
    <property type="match status" value="1"/>
</dbReference>
<dbReference type="Proteomes" id="UP000709336">
    <property type="component" value="Unassembled WGS sequence"/>
</dbReference>
<dbReference type="PANTHER" id="PTHR34512:SF30">
    <property type="entry name" value="OUTER MEMBRANE PROTEIN ASSEMBLY FACTOR BAMB"/>
    <property type="match status" value="1"/>
</dbReference>
<evidence type="ECO:0000259" key="6">
    <source>
        <dbReference type="Pfam" id="PF13360"/>
    </source>
</evidence>
<dbReference type="InterPro" id="IPR018391">
    <property type="entry name" value="PQQ_b-propeller_rpt"/>
</dbReference>
<organism evidence="7 8">
    <name type="scientific">Alteromonas ponticola</name>
    <dbReference type="NCBI Taxonomy" id="2720613"/>
    <lineage>
        <taxon>Bacteria</taxon>
        <taxon>Pseudomonadati</taxon>
        <taxon>Pseudomonadota</taxon>
        <taxon>Gammaproteobacteria</taxon>
        <taxon>Alteromonadales</taxon>
        <taxon>Alteromonadaceae</taxon>
        <taxon>Alteromonas/Salinimonas group</taxon>
        <taxon>Alteromonas</taxon>
    </lineage>
</organism>
<evidence type="ECO:0000313" key="7">
    <source>
        <dbReference type="EMBL" id="NMH58995.1"/>
    </source>
</evidence>
<evidence type="ECO:0000256" key="1">
    <source>
        <dbReference type="ARBA" id="ARBA00022729"/>
    </source>
</evidence>
<dbReference type="Pfam" id="PF13360">
    <property type="entry name" value="PQQ_2"/>
    <property type="match status" value="2"/>
</dbReference>
<comment type="subunit">
    <text evidence="4">Part of the Bam complex.</text>
</comment>
<comment type="subcellular location">
    <subcellularLocation>
        <location evidence="4">Cell outer membrane</location>
        <topology evidence="4">Lipid-anchor</topology>
    </subcellularLocation>
</comment>
<keyword evidence="1 4" id="KW-0732">Signal</keyword>
<dbReference type="HAMAP" id="MF_00923">
    <property type="entry name" value="OM_assembly_BamB"/>
    <property type="match status" value="1"/>
</dbReference>
<evidence type="ECO:0000313" key="8">
    <source>
        <dbReference type="Proteomes" id="UP000709336"/>
    </source>
</evidence>